<dbReference type="GO" id="GO:0019905">
    <property type="term" value="F:syntaxin binding"/>
    <property type="evidence" value="ECO:0007669"/>
    <property type="project" value="TreeGrafter"/>
</dbReference>
<evidence type="ECO:0000256" key="1">
    <source>
        <dbReference type="ARBA" id="ARBA00010050"/>
    </source>
</evidence>
<dbReference type="EMBL" id="MTYJ01000074">
    <property type="protein sequence ID" value="OQV16435.1"/>
    <property type="molecule type" value="Genomic_DNA"/>
</dbReference>
<dbReference type="PANTHER" id="PTHR13768">
    <property type="entry name" value="SOLUBLE NSF ATTACHMENT PROTEIN SNAP"/>
    <property type="match status" value="1"/>
</dbReference>
<dbReference type="InterPro" id="IPR011990">
    <property type="entry name" value="TPR-like_helical_dom_sf"/>
</dbReference>
<evidence type="ECO:0000313" key="5">
    <source>
        <dbReference type="EMBL" id="OQV16435.1"/>
    </source>
</evidence>
<dbReference type="SUPFAM" id="SSF48452">
    <property type="entry name" value="TPR-like"/>
    <property type="match status" value="1"/>
</dbReference>
<reference evidence="6" key="1">
    <citation type="submission" date="2017-01" db="EMBL/GenBank/DDBJ databases">
        <title>Comparative genomics of anhydrobiosis in the tardigrade Hypsibius dujardini.</title>
        <authorList>
            <person name="Yoshida Y."/>
            <person name="Koutsovoulos G."/>
            <person name="Laetsch D."/>
            <person name="Stevens L."/>
            <person name="Kumar S."/>
            <person name="Horikawa D."/>
            <person name="Ishino K."/>
            <person name="Komine S."/>
            <person name="Tomita M."/>
            <person name="Blaxter M."/>
            <person name="Arakawa K."/>
        </authorList>
    </citation>
    <scope>NUCLEOTIDE SEQUENCE [LARGE SCALE GENOMIC DNA]</scope>
    <source>
        <strain evidence="6">Z151</strain>
    </source>
</reference>
<keyword evidence="6" id="KW-1185">Reference proteome</keyword>
<dbReference type="InterPro" id="IPR000744">
    <property type="entry name" value="NSF_attach"/>
</dbReference>
<organism evidence="5 6">
    <name type="scientific">Hypsibius exemplaris</name>
    <name type="common">Freshwater tardigrade</name>
    <dbReference type="NCBI Taxonomy" id="2072580"/>
    <lineage>
        <taxon>Eukaryota</taxon>
        <taxon>Metazoa</taxon>
        <taxon>Ecdysozoa</taxon>
        <taxon>Tardigrada</taxon>
        <taxon>Eutardigrada</taxon>
        <taxon>Parachela</taxon>
        <taxon>Hypsibioidea</taxon>
        <taxon>Hypsibiidae</taxon>
        <taxon>Hypsibius</taxon>
    </lineage>
</organism>
<keyword evidence="2 4" id="KW-0813">Transport</keyword>
<gene>
    <name evidence="5" type="ORF">BV898_09426</name>
</gene>
<dbReference type="PRINTS" id="PR00448">
    <property type="entry name" value="NSFATTACHMNT"/>
</dbReference>
<evidence type="ECO:0000313" key="6">
    <source>
        <dbReference type="Proteomes" id="UP000192578"/>
    </source>
</evidence>
<evidence type="ECO:0000256" key="2">
    <source>
        <dbReference type="ARBA" id="ARBA00022448"/>
    </source>
</evidence>
<dbReference type="GO" id="GO:0035494">
    <property type="term" value="P:SNARE complex disassembly"/>
    <property type="evidence" value="ECO:0007669"/>
    <property type="project" value="TreeGrafter"/>
</dbReference>
<dbReference type="AlphaFoldDB" id="A0A1W0WML5"/>
<name>A0A1W0WML5_HYPEX</name>
<comment type="function">
    <text evidence="4">Required for vesicular transport between the endoplasmic reticulum and the Golgi apparatus.</text>
</comment>
<comment type="subcellular location">
    <subcellularLocation>
        <location evidence="4">Membrane</location>
        <topology evidence="4">Peripheral membrane protein</topology>
    </subcellularLocation>
</comment>
<dbReference type="Proteomes" id="UP000192578">
    <property type="component" value="Unassembled WGS sequence"/>
</dbReference>
<evidence type="ECO:0000256" key="3">
    <source>
        <dbReference type="ARBA" id="ARBA00022927"/>
    </source>
</evidence>
<dbReference type="GO" id="GO:0006886">
    <property type="term" value="P:intracellular protein transport"/>
    <property type="evidence" value="ECO:0007669"/>
    <property type="project" value="UniProtKB-UniRule"/>
</dbReference>
<accession>A0A1W0WML5</accession>
<keyword evidence="3 4" id="KW-0653">Protein transport</keyword>
<dbReference type="GO" id="GO:0005774">
    <property type="term" value="C:vacuolar membrane"/>
    <property type="evidence" value="ECO:0007669"/>
    <property type="project" value="TreeGrafter"/>
</dbReference>
<sequence length="328" mass="35845">MRHGKADDETECLFKVGTLPVPFKSPSKMASAEEQQAQKLMAEADKKSASATKTTGFISGVFGGSSSGKIDDAIELYCKAANIFKMAKNWSDSGTCSLKAAHLYQRINNKLEAFSKFTDASNAFKKNDPQKAIECLKQAVAIQTEMGRFSMAAKTLVSMAEICEAEPLRDIPQAVGYYEKATDYYQGEESKSQAQPCMLKVAQYAAEREEYGKAIEIFEQVAERCAANPMLKSGAKEYFFKASLCQLSVDPLNAGQALARYIGTCPAFQDTREYKLMKALLGALDGDPDGDAFDAALKAYDEVGRMDGWAAGMLQRVKRRMGGDSDLT</sequence>
<evidence type="ECO:0000256" key="4">
    <source>
        <dbReference type="RuleBase" id="RU367013"/>
    </source>
</evidence>
<keyword evidence="4" id="KW-0931">ER-Golgi transport</keyword>
<protein>
    <submittedName>
        <fullName evidence="5">Beta-soluble NSF attachment protein</fullName>
    </submittedName>
</protein>
<dbReference type="GO" id="GO:0005483">
    <property type="term" value="F:soluble NSF attachment protein activity"/>
    <property type="evidence" value="ECO:0007669"/>
    <property type="project" value="TreeGrafter"/>
</dbReference>
<dbReference type="PANTHER" id="PTHR13768:SF8">
    <property type="entry name" value="ALPHA-SOLUBLE NSF ATTACHMENT PROTEIN"/>
    <property type="match status" value="1"/>
</dbReference>
<comment type="caution">
    <text evidence="5">The sequence shown here is derived from an EMBL/GenBank/DDBJ whole genome shotgun (WGS) entry which is preliminary data.</text>
</comment>
<comment type="similarity">
    <text evidence="1 4">Belongs to the SNAP family.</text>
</comment>
<dbReference type="OrthoDB" id="9984275at2759"/>
<proteinExistence type="inferred from homology"/>
<dbReference type="Gene3D" id="1.25.40.10">
    <property type="entry name" value="Tetratricopeptide repeat domain"/>
    <property type="match status" value="1"/>
</dbReference>
<dbReference type="GO" id="GO:0031201">
    <property type="term" value="C:SNARE complex"/>
    <property type="evidence" value="ECO:0007669"/>
    <property type="project" value="TreeGrafter"/>
</dbReference>
<dbReference type="Pfam" id="PF14938">
    <property type="entry name" value="SNAP"/>
    <property type="match status" value="1"/>
</dbReference>
<dbReference type="CDD" id="cd15832">
    <property type="entry name" value="SNAP"/>
    <property type="match status" value="1"/>
</dbReference>
<keyword evidence="4" id="KW-0472">Membrane</keyword>